<proteinExistence type="predicted"/>
<dbReference type="AlphaFoldDB" id="A0A9W8GAS0"/>
<dbReference type="Proteomes" id="UP001151516">
    <property type="component" value="Unassembled WGS sequence"/>
</dbReference>
<sequence length="65" mass="7387">MFPKVLDRRLRIGTRVATPHTLAIDRMYFALLYILASGRKGASTSDTLLPEVRALYNADDRTVYD</sequence>
<protein>
    <submittedName>
        <fullName evidence="1">Uncharacterized protein</fullName>
    </submittedName>
</protein>
<evidence type="ECO:0000313" key="2">
    <source>
        <dbReference type="Proteomes" id="UP001151516"/>
    </source>
</evidence>
<accession>A0A9W8GAS0</accession>
<comment type="caution">
    <text evidence="1">The sequence shown here is derived from an EMBL/GenBank/DDBJ whole genome shotgun (WGS) entry which is preliminary data.</text>
</comment>
<organism evidence="1 2">
    <name type="scientific">Coemansia spiralis</name>
    <dbReference type="NCBI Taxonomy" id="417178"/>
    <lineage>
        <taxon>Eukaryota</taxon>
        <taxon>Fungi</taxon>
        <taxon>Fungi incertae sedis</taxon>
        <taxon>Zoopagomycota</taxon>
        <taxon>Kickxellomycotina</taxon>
        <taxon>Kickxellomycetes</taxon>
        <taxon>Kickxellales</taxon>
        <taxon>Kickxellaceae</taxon>
        <taxon>Coemansia</taxon>
    </lineage>
</organism>
<evidence type="ECO:0000313" key="1">
    <source>
        <dbReference type="EMBL" id="KAJ2679578.1"/>
    </source>
</evidence>
<dbReference type="OrthoDB" id="5660590at2759"/>
<reference evidence="1" key="1">
    <citation type="submission" date="2022-07" db="EMBL/GenBank/DDBJ databases">
        <title>Phylogenomic reconstructions and comparative analyses of Kickxellomycotina fungi.</title>
        <authorList>
            <person name="Reynolds N.K."/>
            <person name="Stajich J.E."/>
            <person name="Barry K."/>
            <person name="Grigoriev I.V."/>
            <person name="Crous P."/>
            <person name="Smith M.E."/>
        </authorList>
    </citation>
    <scope>NUCLEOTIDE SEQUENCE</scope>
    <source>
        <strain evidence="1">CBS 109367</strain>
    </source>
</reference>
<dbReference type="EMBL" id="JANBTX010000819">
    <property type="protein sequence ID" value="KAJ2679578.1"/>
    <property type="molecule type" value="Genomic_DNA"/>
</dbReference>
<name>A0A9W8GAS0_9FUNG</name>
<gene>
    <name evidence="1" type="ORF">IWW39_006477</name>
</gene>
<feature type="non-terminal residue" evidence="1">
    <location>
        <position position="65"/>
    </location>
</feature>
<keyword evidence="2" id="KW-1185">Reference proteome</keyword>